<dbReference type="AlphaFoldDB" id="A0A9P4W908"/>
<evidence type="ECO:0000259" key="2">
    <source>
        <dbReference type="SMART" id="SM00382"/>
    </source>
</evidence>
<dbReference type="Gene3D" id="3.40.50.300">
    <property type="entry name" value="P-loop containing nucleotide triphosphate hydrolases"/>
    <property type="match status" value="1"/>
</dbReference>
<evidence type="ECO:0000313" key="3">
    <source>
        <dbReference type="EMBL" id="KAF3003190.1"/>
    </source>
</evidence>
<dbReference type="CDD" id="cd19481">
    <property type="entry name" value="RecA-like_protease"/>
    <property type="match status" value="1"/>
</dbReference>
<dbReference type="InterPro" id="IPR054464">
    <property type="entry name" value="ULD_fung"/>
</dbReference>
<organism evidence="3 4">
    <name type="scientific">Curvularia kusanoi</name>
    <name type="common">Cochliobolus kusanoi</name>
    <dbReference type="NCBI Taxonomy" id="90978"/>
    <lineage>
        <taxon>Eukaryota</taxon>
        <taxon>Fungi</taxon>
        <taxon>Dikarya</taxon>
        <taxon>Ascomycota</taxon>
        <taxon>Pezizomycotina</taxon>
        <taxon>Dothideomycetes</taxon>
        <taxon>Pleosporomycetidae</taxon>
        <taxon>Pleosporales</taxon>
        <taxon>Pleosporineae</taxon>
        <taxon>Pleosporaceae</taxon>
        <taxon>Curvularia</taxon>
    </lineage>
</organism>
<dbReference type="PANTHER" id="PTHR46411:SF4">
    <property type="entry name" value="AAA+ ATPASE DOMAIN-CONTAINING PROTEIN"/>
    <property type="match status" value="1"/>
</dbReference>
<name>A0A9P4W908_CURKU</name>
<dbReference type="OrthoDB" id="10042665at2759"/>
<dbReference type="InterPro" id="IPR054289">
    <property type="entry name" value="DUF7025"/>
</dbReference>
<dbReference type="Pfam" id="PF00004">
    <property type="entry name" value="AAA"/>
    <property type="match status" value="1"/>
</dbReference>
<dbReference type="GO" id="GO:0016887">
    <property type="term" value="F:ATP hydrolysis activity"/>
    <property type="evidence" value="ECO:0007669"/>
    <property type="project" value="InterPro"/>
</dbReference>
<dbReference type="PANTHER" id="PTHR46411">
    <property type="entry name" value="FAMILY ATPASE, PUTATIVE-RELATED"/>
    <property type="match status" value="1"/>
</dbReference>
<dbReference type="InterPro" id="IPR003593">
    <property type="entry name" value="AAA+_ATPase"/>
</dbReference>
<feature type="compositionally biased region" description="Polar residues" evidence="1">
    <location>
        <begin position="34"/>
        <end position="61"/>
    </location>
</feature>
<proteinExistence type="predicted"/>
<gene>
    <name evidence="3" type="ORF">E8E13_009476</name>
</gene>
<feature type="compositionally biased region" description="Polar residues" evidence="1">
    <location>
        <begin position="1"/>
        <end position="20"/>
    </location>
</feature>
<dbReference type="SMART" id="SM00382">
    <property type="entry name" value="AAA"/>
    <property type="match status" value="1"/>
</dbReference>
<reference evidence="3" key="1">
    <citation type="submission" date="2019-04" db="EMBL/GenBank/DDBJ databases">
        <title>Sequencing of skin fungus with MAO and IRED activity.</title>
        <authorList>
            <person name="Marsaioli A.J."/>
            <person name="Bonatto J.M.C."/>
            <person name="Reis Junior O."/>
        </authorList>
    </citation>
    <scope>NUCLEOTIDE SEQUENCE</scope>
    <source>
        <strain evidence="3">30M1</strain>
    </source>
</reference>
<dbReference type="Pfam" id="PF22942">
    <property type="entry name" value="DUF7025"/>
    <property type="match status" value="1"/>
</dbReference>
<evidence type="ECO:0000256" key="1">
    <source>
        <dbReference type="SAM" id="MobiDB-lite"/>
    </source>
</evidence>
<keyword evidence="4" id="KW-1185">Reference proteome</keyword>
<feature type="domain" description="AAA+ ATPase" evidence="2">
    <location>
        <begin position="625"/>
        <end position="751"/>
    </location>
</feature>
<dbReference type="Pfam" id="PF23232">
    <property type="entry name" value="AAA_lid_13"/>
    <property type="match status" value="1"/>
</dbReference>
<sequence length="874" mass="99526">MASASQPVETQARRTTSILATSDDDRDAVVGAPETSTEDSLTGSKSQNMGSKTEQSTQEADAQNRTESAEPSTEWIKHKEQMNRLTAAVNRAMRISESEEDDVSHRVNTLTKAINISFDDSKPIKVPWDACRIWPRMEAFLQEWFCQDHVALKAINDGHFIIRDERAGGIAPTLWESVVRPDAEITFSVSNSQSSSANRPSKTCYESRIQYKVSYFQRPEAGGRAEFVDSVVYSEPVKFEVVNEHEQLPAIEEIKQIEASDDISARIRVKTRVPQLRESDTVGKTTLKINSPYLLNVLKSIIEYSAEPPAGDDQGLDAGVFKYPYKDLYLHLDDLLKYRSHDSKLQKRHSDDFNKLADEHIGLLQKYLLSQPGIPYQEVKDRASGKTPLTTFGTYWLLMKPGTDVYVREDDGSLNRYVLDSLTGGIAKDGQDDKDTKGNKDTAENKANLKYTAQVWNLRLDDKAIRQFVRYVDIQVFDDERVITDLRVFPVRYHDEFDNGDMHKYLIERGQKYLKYSKKPYFLQYDGIGLKPGSRSYKRARVIVEHGSRPWKYSILPSHMFAFILNDRVYDLLDVATLEKPSMAETAIDKLVIDKESKTLIKAIAQTHIEKSEEFKADFISGKGDGKILLLHGPPGTGKTLTAESVAEFTGRPLLSIAVADLGYYTHEIEVKLLQWFRRANDWDAIVLLDEADVFLAQRSDDLQRNSVVSVFLRAFDYFQGILFLTTNRVAQFDEAFKSRIHLSLGYKKLDNAAREEIWNNLFEKLREDHKSGGLRIEYDYYAQQYVNKDDEVKALEWNGREIRNGNPVTSLTLAVYDAKHPSKPSDKPLIPEVKKKHLEQVVKMSSAFREYMLAANEGKDDSVMAYQAGNRIE</sequence>
<dbReference type="SUPFAM" id="SSF52540">
    <property type="entry name" value="P-loop containing nucleoside triphosphate hydrolases"/>
    <property type="match status" value="1"/>
</dbReference>
<evidence type="ECO:0000313" key="4">
    <source>
        <dbReference type="Proteomes" id="UP000801428"/>
    </source>
</evidence>
<dbReference type="Pfam" id="PF22893">
    <property type="entry name" value="ULD_2"/>
    <property type="match status" value="1"/>
</dbReference>
<dbReference type="InterPro" id="IPR027417">
    <property type="entry name" value="P-loop_NTPase"/>
</dbReference>
<feature type="region of interest" description="Disordered" evidence="1">
    <location>
        <begin position="1"/>
        <end position="80"/>
    </location>
</feature>
<dbReference type="EMBL" id="SWKU01000010">
    <property type="protein sequence ID" value="KAF3003190.1"/>
    <property type="molecule type" value="Genomic_DNA"/>
</dbReference>
<protein>
    <recommendedName>
        <fullName evidence="2">AAA+ ATPase domain-containing protein</fullName>
    </recommendedName>
</protein>
<accession>A0A9P4W908</accession>
<dbReference type="InterPro" id="IPR056599">
    <property type="entry name" value="AAA_lid_fung"/>
</dbReference>
<comment type="caution">
    <text evidence="3">The sequence shown here is derived from an EMBL/GenBank/DDBJ whole genome shotgun (WGS) entry which is preliminary data.</text>
</comment>
<dbReference type="GO" id="GO:0005524">
    <property type="term" value="F:ATP binding"/>
    <property type="evidence" value="ECO:0007669"/>
    <property type="project" value="InterPro"/>
</dbReference>
<dbReference type="InterPro" id="IPR003959">
    <property type="entry name" value="ATPase_AAA_core"/>
</dbReference>
<dbReference type="Proteomes" id="UP000801428">
    <property type="component" value="Unassembled WGS sequence"/>
</dbReference>